<organism evidence="3 4">
    <name type="scientific">Anaerosalibacter bizertensis</name>
    <dbReference type="NCBI Taxonomy" id="932217"/>
    <lineage>
        <taxon>Bacteria</taxon>
        <taxon>Bacillati</taxon>
        <taxon>Bacillota</taxon>
        <taxon>Tissierellia</taxon>
        <taxon>Tissierellales</taxon>
        <taxon>Sporanaerobacteraceae</taxon>
        <taxon>Anaerosalibacter</taxon>
    </lineage>
</organism>
<dbReference type="Proteomes" id="UP000462760">
    <property type="component" value="Unassembled WGS sequence"/>
</dbReference>
<comment type="caution">
    <text evidence="3">The sequence shown here is derived from an EMBL/GenBank/DDBJ whole genome shotgun (WGS) entry which is preliminary data.</text>
</comment>
<dbReference type="PANTHER" id="PTHR12526:SF630">
    <property type="entry name" value="GLYCOSYLTRANSFERASE"/>
    <property type="match status" value="1"/>
</dbReference>
<evidence type="ECO:0000313" key="4">
    <source>
        <dbReference type="Proteomes" id="UP000462760"/>
    </source>
</evidence>
<dbReference type="SUPFAM" id="SSF53756">
    <property type="entry name" value="UDP-Glycosyltransferase/glycogen phosphorylase"/>
    <property type="match status" value="1"/>
</dbReference>
<evidence type="ECO:0000259" key="2">
    <source>
        <dbReference type="Pfam" id="PF13439"/>
    </source>
</evidence>
<dbReference type="EMBL" id="VULR01000002">
    <property type="protein sequence ID" value="MSS42511.1"/>
    <property type="molecule type" value="Genomic_DNA"/>
</dbReference>
<protein>
    <submittedName>
        <fullName evidence="3">Glycosyltransferase</fullName>
    </submittedName>
</protein>
<accession>A0A844FEW1</accession>
<dbReference type="Pfam" id="PF13439">
    <property type="entry name" value="Glyco_transf_4"/>
    <property type="match status" value="1"/>
</dbReference>
<proteinExistence type="predicted"/>
<dbReference type="InterPro" id="IPR028098">
    <property type="entry name" value="Glyco_trans_4-like_N"/>
</dbReference>
<dbReference type="OrthoDB" id="9804196at2"/>
<gene>
    <name evidence="3" type="ORF">FYJ27_02000</name>
</gene>
<reference evidence="3 4" key="1">
    <citation type="submission" date="2019-08" db="EMBL/GenBank/DDBJ databases">
        <title>In-depth cultivation of the pig gut microbiome towards novel bacterial diversity and tailored functional studies.</title>
        <authorList>
            <person name="Wylensek D."/>
            <person name="Hitch T.C.A."/>
            <person name="Clavel T."/>
        </authorList>
    </citation>
    <scope>NUCLEOTIDE SEQUENCE [LARGE SCALE GENOMIC DNA]</scope>
    <source>
        <strain evidence="3 4">Med78-601-WT-4W-RMD-3</strain>
    </source>
</reference>
<dbReference type="GO" id="GO:0016757">
    <property type="term" value="F:glycosyltransferase activity"/>
    <property type="evidence" value="ECO:0007669"/>
    <property type="project" value="InterPro"/>
</dbReference>
<sequence>MIVFKLGYGRSKKVNILHMIFTIEKGGAETYLFNILDNMAKDINFFVICDHEGGNHGKVKEKCNNIDIIKMRSPFDFKAAKNIADYCKANNIDIIQTHFLRENYIAVLSKIFNPKVKIIWTAHLMAENDKKIKFFNKLFSRFVDKIICVSHAVKNSLKKEGISSEKLKVIYNGVDTDYYKPIENCTLKKELGLNKNTLVLTTVSRFNKEKGHSFLIEGVKELKKHMEDFKLLLVGSGEEERFIKQKVENYGLEESVLFLGYREDILEILSITDIYVSPSKNEAISFSILEALSSEKVVVATKVGGVPEIFEKGDMGILIPYGEPKKLAEAIIYLHDNNQVYEKKEANSRKVIIENFSLDKMIKETLSLYKELLNK</sequence>
<feature type="domain" description="Glycosyltransferase subfamily 4-like N-terminal" evidence="2">
    <location>
        <begin position="26"/>
        <end position="177"/>
    </location>
</feature>
<evidence type="ECO:0000259" key="1">
    <source>
        <dbReference type="Pfam" id="PF00534"/>
    </source>
</evidence>
<keyword evidence="3" id="KW-0808">Transferase</keyword>
<dbReference type="Gene3D" id="3.40.50.2000">
    <property type="entry name" value="Glycogen Phosphorylase B"/>
    <property type="match status" value="2"/>
</dbReference>
<evidence type="ECO:0000313" key="3">
    <source>
        <dbReference type="EMBL" id="MSS42511.1"/>
    </source>
</evidence>
<dbReference type="AlphaFoldDB" id="A0A844FEW1"/>
<name>A0A844FEW1_9FIRM</name>
<feature type="domain" description="Glycosyl transferase family 1" evidence="1">
    <location>
        <begin position="187"/>
        <end position="350"/>
    </location>
</feature>
<dbReference type="InterPro" id="IPR001296">
    <property type="entry name" value="Glyco_trans_1"/>
</dbReference>
<dbReference type="PANTHER" id="PTHR12526">
    <property type="entry name" value="GLYCOSYLTRANSFERASE"/>
    <property type="match status" value="1"/>
</dbReference>
<dbReference type="Pfam" id="PF00534">
    <property type="entry name" value="Glycos_transf_1"/>
    <property type="match status" value="1"/>
</dbReference>